<evidence type="ECO:0000313" key="3">
    <source>
        <dbReference type="Proteomes" id="UP000215914"/>
    </source>
</evidence>
<dbReference type="EMBL" id="CM007904">
    <property type="protein sequence ID" value="OTF95164.1"/>
    <property type="molecule type" value="Genomic_DNA"/>
</dbReference>
<sequence length="120" mass="13823">MMMLTLVMVDDDDGASELRKPPVTAESRRRQWRQGSGGSCANRPLHLRYVRFSQVRLRFRRHGSTRFGSVQVLLGSDVVRVSQRVNNSTVQGIASQFTVQAVYWMLRKFMIGRVCDLRFC</sequence>
<evidence type="ECO:0000313" key="2">
    <source>
        <dbReference type="EMBL" id="OTF95164.1"/>
    </source>
</evidence>
<dbReference type="InParanoid" id="A0A251S8K7"/>
<gene>
    <name evidence="2" type="ORF">HannXRQ_Chr15g0480081</name>
</gene>
<reference evidence="3" key="1">
    <citation type="journal article" date="2017" name="Nature">
        <title>The sunflower genome provides insights into oil metabolism, flowering and Asterid evolution.</title>
        <authorList>
            <person name="Badouin H."/>
            <person name="Gouzy J."/>
            <person name="Grassa C.J."/>
            <person name="Murat F."/>
            <person name="Staton S.E."/>
            <person name="Cottret L."/>
            <person name="Lelandais-Briere C."/>
            <person name="Owens G.L."/>
            <person name="Carrere S."/>
            <person name="Mayjonade B."/>
            <person name="Legrand L."/>
            <person name="Gill N."/>
            <person name="Kane N.C."/>
            <person name="Bowers J.E."/>
            <person name="Hubner S."/>
            <person name="Bellec A."/>
            <person name="Berard A."/>
            <person name="Berges H."/>
            <person name="Blanchet N."/>
            <person name="Boniface M.C."/>
            <person name="Brunel D."/>
            <person name="Catrice O."/>
            <person name="Chaidir N."/>
            <person name="Claudel C."/>
            <person name="Donnadieu C."/>
            <person name="Faraut T."/>
            <person name="Fievet G."/>
            <person name="Helmstetter N."/>
            <person name="King M."/>
            <person name="Knapp S.J."/>
            <person name="Lai Z."/>
            <person name="Le Paslier M.C."/>
            <person name="Lippi Y."/>
            <person name="Lorenzon L."/>
            <person name="Mandel J.R."/>
            <person name="Marage G."/>
            <person name="Marchand G."/>
            <person name="Marquand E."/>
            <person name="Bret-Mestries E."/>
            <person name="Morien E."/>
            <person name="Nambeesan S."/>
            <person name="Nguyen T."/>
            <person name="Pegot-Espagnet P."/>
            <person name="Pouilly N."/>
            <person name="Raftis F."/>
            <person name="Sallet E."/>
            <person name="Schiex T."/>
            <person name="Thomas J."/>
            <person name="Vandecasteele C."/>
            <person name="Vares D."/>
            <person name="Vear F."/>
            <person name="Vautrin S."/>
            <person name="Crespi M."/>
            <person name="Mangin B."/>
            <person name="Burke J.M."/>
            <person name="Salse J."/>
            <person name="Munos S."/>
            <person name="Vincourt P."/>
            <person name="Rieseberg L.H."/>
            <person name="Langlade N.B."/>
        </authorList>
    </citation>
    <scope>NUCLEOTIDE SEQUENCE [LARGE SCALE GENOMIC DNA]</scope>
    <source>
        <strain evidence="3">cv. SF193</strain>
    </source>
</reference>
<feature type="region of interest" description="Disordered" evidence="1">
    <location>
        <begin position="15"/>
        <end position="40"/>
    </location>
</feature>
<dbReference type="AlphaFoldDB" id="A0A251S8K7"/>
<accession>A0A251S8K7</accession>
<keyword evidence="3" id="KW-1185">Reference proteome</keyword>
<evidence type="ECO:0000256" key="1">
    <source>
        <dbReference type="SAM" id="MobiDB-lite"/>
    </source>
</evidence>
<dbReference type="Proteomes" id="UP000215914">
    <property type="component" value="Chromosome 15"/>
</dbReference>
<organism evidence="2 3">
    <name type="scientific">Helianthus annuus</name>
    <name type="common">Common sunflower</name>
    <dbReference type="NCBI Taxonomy" id="4232"/>
    <lineage>
        <taxon>Eukaryota</taxon>
        <taxon>Viridiplantae</taxon>
        <taxon>Streptophyta</taxon>
        <taxon>Embryophyta</taxon>
        <taxon>Tracheophyta</taxon>
        <taxon>Spermatophyta</taxon>
        <taxon>Magnoliopsida</taxon>
        <taxon>eudicotyledons</taxon>
        <taxon>Gunneridae</taxon>
        <taxon>Pentapetalae</taxon>
        <taxon>asterids</taxon>
        <taxon>campanulids</taxon>
        <taxon>Asterales</taxon>
        <taxon>Asteraceae</taxon>
        <taxon>Asteroideae</taxon>
        <taxon>Heliantheae alliance</taxon>
        <taxon>Heliantheae</taxon>
        <taxon>Helianthus</taxon>
    </lineage>
</organism>
<proteinExistence type="predicted"/>
<name>A0A251S8K7_HELAN</name>
<protein>
    <submittedName>
        <fullName evidence="2">Uncharacterized protein</fullName>
    </submittedName>
</protein>